<organism evidence="2 3">
    <name type="scientific">Neolamprologus brichardi</name>
    <name type="common">Fairy cichlid</name>
    <name type="synonym">Lamprologus brichardi</name>
    <dbReference type="NCBI Taxonomy" id="32507"/>
    <lineage>
        <taxon>Eukaryota</taxon>
        <taxon>Metazoa</taxon>
        <taxon>Chordata</taxon>
        <taxon>Craniata</taxon>
        <taxon>Vertebrata</taxon>
        <taxon>Euteleostomi</taxon>
        <taxon>Actinopterygii</taxon>
        <taxon>Neopterygii</taxon>
        <taxon>Teleostei</taxon>
        <taxon>Neoteleostei</taxon>
        <taxon>Acanthomorphata</taxon>
        <taxon>Ovalentaria</taxon>
        <taxon>Cichlomorphae</taxon>
        <taxon>Cichliformes</taxon>
        <taxon>Cichlidae</taxon>
        <taxon>African cichlids</taxon>
        <taxon>Pseudocrenilabrinae</taxon>
        <taxon>Lamprologini</taxon>
        <taxon>Neolamprologus</taxon>
    </lineage>
</organism>
<dbReference type="SUPFAM" id="SSF55681">
    <property type="entry name" value="Class II aaRS and biotin synthetases"/>
    <property type="match status" value="1"/>
</dbReference>
<dbReference type="PANTHER" id="PTHR12835">
    <property type="entry name" value="BIOTIN PROTEIN LIGASE"/>
    <property type="match status" value="1"/>
</dbReference>
<dbReference type="InterPro" id="IPR004143">
    <property type="entry name" value="BPL_LPL_catalytic"/>
</dbReference>
<dbReference type="Bgee" id="ENSNBRG00000006584">
    <property type="expression patterns" value="Expressed in blood and 6 other cell types or tissues"/>
</dbReference>
<dbReference type="Pfam" id="PF03099">
    <property type="entry name" value="BPL_LplA_LipB"/>
    <property type="match status" value="1"/>
</dbReference>
<evidence type="ECO:0000259" key="1">
    <source>
        <dbReference type="PROSITE" id="PS51733"/>
    </source>
</evidence>
<dbReference type="PROSITE" id="PS51733">
    <property type="entry name" value="BPL_LPL_CATALYTIC"/>
    <property type="match status" value="1"/>
</dbReference>
<evidence type="ECO:0000313" key="2">
    <source>
        <dbReference type="Ensembl" id="ENSNBRP00000008499.1"/>
    </source>
</evidence>
<feature type="domain" description="BPL/LPL catalytic" evidence="1">
    <location>
        <begin position="373"/>
        <end position="565"/>
    </location>
</feature>
<name>A0A3Q4MF75_NEOBR</name>
<accession>A0A3Q4MF75</accession>
<dbReference type="Gene3D" id="3.30.930.10">
    <property type="entry name" value="Bira Bifunctional Protein, Domain 2"/>
    <property type="match status" value="1"/>
</dbReference>
<reference evidence="2" key="1">
    <citation type="submission" date="2025-08" db="UniProtKB">
        <authorList>
            <consortium name="Ensembl"/>
        </authorList>
    </citation>
    <scope>IDENTIFICATION</scope>
</reference>
<dbReference type="GO" id="GO:0004077">
    <property type="term" value="F:biotin--[biotin carboxyl-carrier protein] ligase activity"/>
    <property type="evidence" value="ECO:0007669"/>
    <property type="project" value="TreeGrafter"/>
</dbReference>
<proteinExistence type="predicted"/>
<dbReference type="GO" id="GO:0005737">
    <property type="term" value="C:cytoplasm"/>
    <property type="evidence" value="ECO:0007669"/>
    <property type="project" value="TreeGrafter"/>
</dbReference>
<dbReference type="InterPro" id="IPR045864">
    <property type="entry name" value="aa-tRNA-synth_II/BPL/LPL"/>
</dbReference>
<dbReference type="PANTHER" id="PTHR12835:SF5">
    <property type="entry name" value="BIOTIN--PROTEIN LIGASE"/>
    <property type="match status" value="1"/>
</dbReference>
<evidence type="ECO:0000313" key="3">
    <source>
        <dbReference type="Proteomes" id="UP000261580"/>
    </source>
</evidence>
<keyword evidence="3" id="KW-1185">Reference proteome</keyword>
<dbReference type="Ensembl" id="ENSNBRT00000008744.1">
    <property type="protein sequence ID" value="ENSNBRP00000008499.1"/>
    <property type="gene ID" value="ENSNBRG00000006584.1"/>
</dbReference>
<dbReference type="Proteomes" id="UP000261580">
    <property type="component" value="Unassembled WGS sequence"/>
</dbReference>
<protein>
    <submittedName>
        <fullName evidence="2">Holocarboxylase synthetase (biotin-(proprionyl-CoA-carboxylase (ATP-hydrolysing)) ligase)</fullName>
    </submittedName>
</protein>
<sequence length="586" mass="64911">IEDRLQLDNGLTPSKIVRSFLLIPEVKRRLEDRRGSEPLRSSQDLESLGDLEEHSLGNHHHMEGHGHHLHLSSCHECLELENSTILSVKYASAENIPDLPDDNSVGNECLDELENDSRGFFGQSGGKLPNVLVYTGGCQERFQTVRQLLSECINTESNIIYPLQPEQALNDPWLENTRLLVLAEEETLSPQLQTRFLTYLSQGGKVLGLASSLCPAGLCLEVRQSQCMQVNKLNFTKEDSTELNLSILASGKVYIRDPRGGGEVELWGELKGDVPHKDMVIVRLTHGGDSGEAVLCQVHFEIAPDSQNLPLDAFDELKVNNASRYEVLTEILTSLGLKCEPSQTPSPSAVHLLATSQVRNAAGQVGINKHVFSETVGFSRETELREFIVSVTKNITFTDVCFTVCFRCLVKLVLVFCAVGRGRNAWLSPLGCAMFTLNVQIELNSKLGQRIPFLQHLVALAVVEAVCSLPGYQDIDLRVKWPNDIYYGNRMKLGGVLVTSTVLGSTFHLLIGCGFNVTNSNPTVCINDLIQSYNLQHSCSLQPLSCAQLIARTVNCLEALIDNFQQGGPESVLPTYYKRWLHRCVT</sequence>
<dbReference type="AlphaFoldDB" id="A0A3Q4MF75"/>
<reference evidence="2" key="2">
    <citation type="submission" date="2025-09" db="UniProtKB">
        <authorList>
            <consortium name="Ensembl"/>
        </authorList>
    </citation>
    <scope>IDENTIFICATION</scope>
</reference>
<dbReference type="GeneTree" id="ENSGT00390000002960"/>